<dbReference type="InterPro" id="IPR050079">
    <property type="entry name" value="DEAD_box_RNA_helicase"/>
</dbReference>
<evidence type="ECO:0000256" key="2">
    <source>
        <dbReference type="ARBA" id="ARBA00022801"/>
    </source>
</evidence>
<feature type="domain" description="Helicase ATP-binding" evidence="5">
    <location>
        <begin position="30"/>
        <end position="199"/>
    </location>
</feature>
<accession>A0A1G8VL74</accession>
<dbReference type="GO" id="GO:0005829">
    <property type="term" value="C:cytosol"/>
    <property type="evidence" value="ECO:0007669"/>
    <property type="project" value="TreeGrafter"/>
</dbReference>
<keyword evidence="7" id="KW-1185">Reference proteome</keyword>
<protein>
    <submittedName>
        <fullName evidence="6">DEAD/DEAH box helicase</fullName>
    </submittedName>
</protein>
<evidence type="ECO:0000259" key="5">
    <source>
        <dbReference type="PROSITE" id="PS51192"/>
    </source>
</evidence>
<dbReference type="Proteomes" id="UP000199580">
    <property type="component" value="Unassembled WGS sequence"/>
</dbReference>
<dbReference type="SUPFAM" id="SSF52540">
    <property type="entry name" value="P-loop containing nucleoside triphosphate hydrolases"/>
    <property type="match status" value="1"/>
</dbReference>
<dbReference type="GO" id="GO:0003676">
    <property type="term" value="F:nucleic acid binding"/>
    <property type="evidence" value="ECO:0007669"/>
    <property type="project" value="InterPro"/>
</dbReference>
<keyword evidence="1" id="KW-0547">Nucleotide-binding</keyword>
<dbReference type="STRING" id="1128970.SAMN04487935_1390"/>
<keyword evidence="3 6" id="KW-0347">Helicase</keyword>
<keyword evidence="4" id="KW-0067">ATP-binding</keyword>
<dbReference type="Gene3D" id="3.40.50.300">
    <property type="entry name" value="P-loop containing nucleotide triphosphate hydrolases"/>
    <property type="match status" value="1"/>
</dbReference>
<dbReference type="OrthoDB" id="1118340at2"/>
<evidence type="ECO:0000256" key="1">
    <source>
        <dbReference type="ARBA" id="ARBA00022741"/>
    </source>
</evidence>
<dbReference type="PANTHER" id="PTHR47959">
    <property type="entry name" value="ATP-DEPENDENT RNA HELICASE RHLE-RELATED"/>
    <property type="match status" value="1"/>
</dbReference>
<dbReference type="AlphaFoldDB" id="A0A1G8VL74"/>
<gene>
    <name evidence="6" type="ORF">SAMN04487935_1390</name>
</gene>
<evidence type="ECO:0000256" key="4">
    <source>
        <dbReference type="ARBA" id="ARBA00022840"/>
    </source>
</evidence>
<reference evidence="6 7" key="1">
    <citation type="submission" date="2016-10" db="EMBL/GenBank/DDBJ databases">
        <authorList>
            <person name="de Groot N.N."/>
        </authorList>
    </citation>
    <scope>NUCLEOTIDE SEQUENCE [LARGE SCALE GENOMIC DNA]</scope>
    <source>
        <strain evidence="6 7">CGMCC 1.10076</strain>
    </source>
</reference>
<dbReference type="InterPro" id="IPR014001">
    <property type="entry name" value="Helicase_ATP-bd"/>
</dbReference>
<dbReference type="PANTHER" id="PTHR47959:SF1">
    <property type="entry name" value="ATP-DEPENDENT RNA HELICASE DBPA"/>
    <property type="match status" value="1"/>
</dbReference>
<dbReference type="EMBL" id="FNEZ01000002">
    <property type="protein sequence ID" value="SDJ66115.1"/>
    <property type="molecule type" value="Genomic_DNA"/>
</dbReference>
<dbReference type="InterPro" id="IPR011545">
    <property type="entry name" value="DEAD/DEAH_box_helicase_dom"/>
</dbReference>
<sequence length="217" mass="24028">MNLKKINPNLQQALSENGLTEANEIQSATFSTIKSGADAVIIAPEGSGKTSTIAINVIQKLEKSQGESTRALIFAQDKEKVLELVELFKTYGNYTDLRVIGTHDKGDIDYDKNIISLGLDVLIGTPTKINALFSSAGFNMNTVKLFVVDDAEILFKNRMDSVIHRLAASIAKTQYLFAANNITERVESMADKIMLEPVFFEIDDEESDEEIEEETED</sequence>
<dbReference type="InterPro" id="IPR027417">
    <property type="entry name" value="P-loop_NTPase"/>
</dbReference>
<evidence type="ECO:0000313" key="6">
    <source>
        <dbReference type="EMBL" id="SDJ66115.1"/>
    </source>
</evidence>
<dbReference type="RefSeq" id="WP_091393108.1">
    <property type="nucleotide sequence ID" value="NZ_BKAI01000003.1"/>
</dbReference>
<organism evidence="6 7">
    <name type="scientific">Flavobacterium noncentrifugens</name>
    <dbReference type="NCBI Taxonomy" id="1128970"/>
    <lineage>
        <taxon>Bacteria</taxon>
        <taxon>Pseudomonadati</taxon>
        <taxon>Bacteroidota</taxon>
        <taxon>Flavobacteriia</taxon>
        <taxon>Flavobacteriales</taxon>
        <taxon>Flavobacteriaceae</taxon>
        <taxon>Flavobacterium</taxon>
    </lineage>
</organism>
<dbReference type="PROSITE" id="PS51192">
    <property type="entry name" value="HELICASE_ATP_BIND_1"/>
    <property type="match status" value="1"/>
</dbReference>
<proteinExistence type="predicted"/>
<dbReference type="SMART" id="SM00487">
    <property type="entry name" value="DEXDc"/>
    <property type="match status" value="1"/>
</dbReference>
<dbReference type="GO" id="GO:0005524">
    <property type="term" value="F:ATP binding"/>
    <property type="evidence" value="ECO:0007669"/>
    <property type="project" value="UniProtKB-KW"/>
</dbReference>
<keyword evidence="2" id="KW-0378">Hydrolase</keyword>
<evidence type="ECO:0000313" key="7">
    <source>
        <dbReference type="Proteomes" id="UP000199580"/>
    </source>
</evidence>
<evidence type="ECO:0000256" key="3">
    <source>
        <dbReference type="ARBA" id="ARBA00022806"/>
    </source>
</evidence>
<dbReference type="GO" id="GO:0003724">
    <property type="term" value="F:RNA helicase activity"/>
    <property type="evidence" value="ECO:0007669"/>
    <property type="project" value="TreeGrafter"/>
</dbReference>
<name>A0A1G8VL74_9FLAO</name>
<dbReference type="GO" id="GO:0016787">
    <property type="term" value="F:hydrolase activity"/>
    <property type="evidence" value="ECO:0007669"/>
    <property type="project" value="UniProtKB-KW"/>
</dbReference>
<dbReference type="Pfam" id="PF00270">
    <property type="entry name" value="DEAD"/>
    <property type="match status" value="1"/>
</dbReference>